<keyword evidence="5 7" id="KW-1133">Transmembrane helix</keyword>
<feature type="transmembrane region" description="Helical" evidence="7">
    <location>
        <begin position="354"/>
        <end position="374"/>
    </location>
</feature>
<evidence type="ECO:0000256" key="7">
    <source>
        <dbReference type="SAM" id="Phobius"/>
    </source>
</evidence>
<dbReference type="GO" id="GO:0006835">
    <property type="term" value="P:dicarboxylic acid transport"/>
    <property type="evidence" value="ECO:0007669"/>
    <property type="project" value="TreeGrafter"/>
</dbReference>
<feature type="transmembrane region" description="Helical" evidence="7">
    <location>
        <begin position="182"/>
        <end position="199"/>
    </location>
</feature>
<feature type="transmembrane region" description="Helical" evidence="7">
    <location>
        <begin position="144"/>
        <end position="162"/>
    </location>
</feature>
<evidence type="ECO:0000256" key="6">
    <source>
        <dbReference type="ARBA" id="ARBA00023136"/>
    </source>
</evidence>
<dbReference type="InterPro" id="IPR036458">
    <property type="entry name" value="Na:dicarbo_symporter_sf"/>
</dbReference>
<dbReference type="SUPFAM" id="SSF118215">
    <property type="entry name" value="Proton glutamate symport protein"/>
    <property type="match status" value="1"/>
</dbReference>
<evidence type="ECO:0000313" key="8">
    <source>
        <dbReference type="EMBL" id="TXJ45202.1"/>
    </source>
</evidence>
<evidence type="ECO:0000313" key="9">
    <source>
        <dbReference type="Proteomes" id="UP000323176"/>
    </source>
</evidence>
<dbReference type="EMBL" id="SAXY01000018">
    <property type="protein sequence ID" value="TXJ45202.1"/>
    <property type="molecule type" value="Genomic_DNA"/>
</dbReference>
<keyword evidence="3" id="KW-1003">Cell membrane</keyword>
<dbReference type="GO" id="GO:0005886">
    <property type="term" value="C:plasma membrane"/>
    <property type="evidence" value="ECO:0007669"/>
    <property type="project" value="UniProtKB-SubCell"/>
</dbReference>
<dbReference type="InterPro" id="IPR001991">
    <property type="entry name" value="Na-dicarboxylate_symporter"/>
</dbReference>
<sequence length="410" mass="44606">MKNNFWKNYRFPIMLLTGVIIGSIIGLVFKEKASVLKPFGDIFINLLFTVVVPLIFVSISNSIVQMDNMKRLGKIVATMFIIFFITGIIAGSIMVFVSVMFNPAQGVNIPMEVVNDMQAPKVSEQIVKMITVSNFVDILSINNMLPMIIFSIFFGFAVKLVGEKAAPLVKILDAANEVFMKLIYIIMYYAPISLGAYFANLVGTFGPQLLGSYARACAIYYPVAFLYLIIFFPIYVYIAAGKYGLKSLKHLIAPIITSLSTQSSLATLPVNLEAAENIGVKEDIRNIVLPIGSTTHMDGTCLSGILKISFLFGIFGMPFNSIETWIGAIIFAVFSGVAMGAIPGGGLIGEMLIVSLYGFPPEAFAIIATIGILVDPPATMVNAVGDTVASMLVSRVVEGKDWFKQKLTQS</sequence>
<feature type="transmembrane region" description="Helical" evidence="7">
    <location>
        <begin position="219"/>
        <end position="240"/>
    </location>
</feature>
<dbReference type="AlphaFoldDB" id="A0A5C8F7N0"/>
<evidence type="ECO:0000256" key="5">
    <source>
        <dbReference type="ARBA" id="ARBA00022989"/>
    </source>
</evidence>
<dbReference type="PANTHER" id="PTHR42865:SF7">
    <property type="entry name" value="PROTON_GLUTAMATE-ASPARTATE SYMPORTER"/>
    <property type="match status" value="1"/>
</dbReference>
<dbReference type="OrthoDB" id="9768885at2"/>
<feature type="transmembrane region" description="Helical" evidence="7">
    <location>
        <begin position="76"/>
        <end position="101"/>
    </location>
</feature>
<proteinExistence type="predicted"/>
<name>A0A5C8F7N0_BRAPL</name>
<dbReference type="Pfam" id="PF00375">
    <property type="entry name" value="SDF"/>
    <property type="match status" value="1"/>
</dbReference>
<feature type="transmembrane region" description="Helical" evidence="7">
    <location>
        <begin position="42"/>
        <end position="64"/>
    </location>
</feature>
<comment type="subcellular location">
    <subcellularLocation>
        <location evidence="1">Cell membrane</location>
        <topology evidence="1">Multi-pass membrane protein</topology>
    </subcellularLocation>
</comment>
<dbReference type="GO" id="GO:0015293">
    <property type="term" value="F:symporter activity"/>
    <property type="evidence" value="ECO:0007669"/>
    <property type="project" value="UniProtKB-KW"/>
</dbReference>
<gene>
    <name evidence="8" type="ORF">EPJ72_02730</name>
</gene>
<dbReference type="PANTHER" id="PTHR42865">
    <property type="entry name" value="PROTON/GLUTAMATE-ASPARTATE SYMPORTER"/>
    <property type="match status" value="1"/>
</dbReference>
<evidence type="ECO:0000256" key="1">
    <source>
        <dbReference type="ARBA" id="ARBA00004651"/>
    </source>
</evidence>
<dbReference type="Proteomes" id="UP000323176">
    <property type="component" value="Unassembled WGS sequence"/>
</dbReference>
<organism evidence="8 9">
    <name type="scientific">Brachyspira pilosicoli</name>
    <name type="common">Serpulina pilosicoli</name>
    <dbReference type="NCBI Taxonomy" id="52584"/>
    <lineage>
        <taxon>Bacteria</taxon>
        <taxon>Pseudomonadati</taxon>
        <taxon>Spirochaetota</taxon>
        <taxon>Spirochaetia</taxon>
        <taxon>Brachyspirales</taxon>
        <taxon>Brachyspiraceae</taxon>
        <taxon>Brachyspira</taxon>
    </lineage>
</organism>
<evidence type="ECO:0000256" key="2">
    <source>
        <dbReference type="ARBA" id="ARBA00022448"/>
    </source>
</evidence>
<keyword evidence="6 7" id="KW-0472">Membrane</keyword>
<evidence type="ECO:0000256" key="4">
    <source>
        <dbReference type="ARBA" id="ARBA00022692"/>
    </source>
</evidence>
<comment type="caution">
    <text evidence="8">The sequence shown here is derived from an EMBL/GenBank/DDBJ whole genome shotgun (WGS) entry which is preliminary data.</text>
</comment>
<dbReference type="Gene3D" id="1.10.3860.10">
    <property type="entry name" value="Sodium:dicarboxylate symporter"/>
    <property type="match status" value="1"/>
</dbReference>
<keyword evidence="2" id="KW-0813">Transport</keyword>
<protein>
    <submittedName>
        <fullName evidence="8">Dicarboxylate/amino acid:cation symporter</fullName>
    </submittedName>
</protein>
<reference evidence="8 9" key="1">
    <citation type="journal article" date="1992" name="Lakartidningen">
        <title>[Penicillin V and not amoxicillin is the first choice preparation in acute otitis].</title>
        <authorList>
            <person name="Kamme C."/>
            <person name="Lundgren K."/>
            <person name="Prellner K."/>
        </authorList>
    </citation>
    <scope>NUCLEOTIDE SEQUENCE [LARGE SCALE GENOMIC DNA]</scope>
    <source>
        <strain evidence="8 9">PC5538III-hc</strain>
    </source>
</reference>
<evidence type="ECO:0000256" key="3">
    <source>
        <dbReference type="ARBA" id="ARBA00022475"/>
    </source>
</evidence>
<feature type="transmembrane region" description="Helical" evidence="7">
    <location>
        <begin position="325"/>
        <end position="342"/>
    </location>
</feature>
<dbReference type="PRINTS" id="PR00173">
    <property type="entry name" value="EDTRNSPORT"/>
</dbReference>
<accession>A0A5C8F7N0</accession>
<feature type="transmembrane region" description="Helical" evidence="7">
    <location>
        <begin position="12"/>
        <end position="30"/>
    </location>
</feature>
<keyword evidence="4 7" id="KW-0812">Transmembrane</keyword>